<accession>A0A9Q0Z669</accession>
<evidence type="ECO:0000256" key="3">
    <source>
        <dbReference type="ARBA" id="ARBA00022737"/>
    </source>
</evidence>
<reference evidence="9" key="2">
    <citation type="journal article" date="2023" name="Int. J. Mol. Sci.">
        <title>De Novo Assembly and Annotation of 11 Diverse Shrub Willow (Salix) Genomes Reveals Novel Gene Organization in Sex-Linked Regions.</title>
        <authorList>
            <person name="Hyden B."/>
            <person name="Feng K."/>
            <person name="Yates T.B."/>
            <person name="Jawdy S."/>
            <person name="Cereghino C."/>
            <person name="Smart L.B."/>
            <person name="Muchero W."/>
        </authorList>
    </citation>
    <scope>NUCLEOTIDE SEQUENCE</scope>
    <source>
        <tissue evidence="9">Shoot tip</tissue>
    </source>
</reference>
<evidence type="ECO:0000313" key="10">
    <source>
        <dbReference type="Proteomes" id="UP001151752"/>
    </source>
</evidence>
<keyword evidence="6" id="KW-0472">Membrane</keyword>
<gene>
    <name evidence="9" type="ORF">OIU74_007258</name>
</gene>
<evidence type="ECO:0000256" key="7">
    <source>
        <dbReference type="SAM" id="MobiDB-lite"/>
    </source>
</evidence>
<protein>
    <recommendedName>
        <fullName evidence="8">PGG domain-containing protein</fullName>
    </recommendedName>
</protein>
<dbReference type="AlphaFoldDB" id="A0A9Q0Z669"/>
<keyword evidence="3" id="KW-0677">Repeat</keyword>
<comment type="caution">
    <text evidence="9">The sequence shown here is derived from an EMBL/GenBank/DDBJ whole genome shotgun (WGS) entry which is preliminary data.</text>
</comment>
<dbReference type="PANTHER" id="PTHR24186:SF37">
    <property type="entry name" value="PGG DOMAIN-CONTAINING PROTEIN"/>
    <property type="match status" value="1"/>
</dbReference>
<dbReference type="EMBL" id="JAPFFM010000013">
    <property type="protein sequence ID" value="KAJ6722623.1"/>
    <property type="molecule type" value="Genomic_DNA"/>
</dbReference>
<dbReference type="GO" id="GO:0005886">
    <property type="term" value="C:plasma membrane"/>
    <property type="evidence" value="ECO:0007669"/>
    <property type="project" value="TreeGrafter"/>
</dbReference>
<reference evidence="9" key="1">
    <citation type="submission" date="2022-11" db="EMBL/GenBank/DDBJ databases">
        <authorList>
            <person name="Hyden B.L."/>
            <person name="Feng K."/>
            <person name="Yates T."/>
            <person name="Jawdy S."/>
            <person name="Smart L.B."/>
            <person name="Muchero W."/>
        </authorList>
    </citation>
    <scope>NUCLEOTIDE SEQUENCE</scope>
    <source>
        <tissue evidence="9">Shoot tip</tissue>
    </source>
</reference>
<dbReference type="PANTHER" id="PTHR24186">
    <property type="entry name" value="PROTEIN PHOSPHATASE 1 REGULATORY SUBUNIT"/>
    <property type="match status" value="1"/>
</dbReference>
<dbReference type="Proteomes" id="UP001151752">
    <property type="component" value="Chromosome 14"/>
</dbReference>
<organism evidence="9 10">
    <name type="scientific">Salix koriyanagi</name>
    <dbReference type="NCBI Taxonomy" id="2511006"/>
    <lineage>
        <taxon>Eukaryota</taxon>
        <taxon>Viridiplantae</taxon>
        <taxon>Streptophyta</taxon>
        <taxon>Embryophyta</taxon>
        <taxon>Tracheophyta</taxon>
        <taxon>Spermatophyta</taxon>
        <taxon>Magnoliopsida</taxon>
        <taxon>eudicotyledons</taxon>
        <taxon>Gunneridae</taxon>
        <taxon>Pentapetalae</taxon>
        <taxon>rosids</taxon>
        <taxon>fabids</taxon>
        <taxon>Malpighiales</taxon>
        <taxon>Salicaceae</taxon>
        <taxon>Saliceae</taxon>
        <taxon>Salix</taxon>
    </lineage>
</organism>
<evidence type="ECO:0000313" key="9">
    <source>
        <dbReference type="EMBL" id="KAJ6722623.1"/>
    </source>
</evidence>
<dbReference type="InterPro" id="IPR026961">
    <property type="entry name" value="PGG_dom"/>
</dbReference>
<evidence type="ECO:0000256" key="4">
    <source>
        <dbReference type="ARBA" id="ARBA00022989"/>
    </source>
</evidence>
<evidence type="ECO:0000256" key="6">
    <source>
        <dbReference type="ARBA" id="ARBA00023136"/>
    </source>
</evidence>
<feature type="domain" description="PGG" evidence="8">
    <location>
        <begin position="28"/>
        <end position="72"/>
    </location>
</feature>
<evidence type="ECO:0000259" key="8">
    <source>
        <dbReference type="Pfam" id="PF13962"/>
    </source>
</evidence>
<dbReference type="Pfam" id="PF13962">
    <property type="entry name" value="PGG"/>
    <property type="match status" value="1"/>
</dbReference>
<keyword evidence="4" id="KW-1133">Transmembrane helix</keyword>
<keyword evidence="5" id="KW-0040">ANK repeat</keyword>
<evidence type="ECO:0000256" key="5">
    <source>
        <dbReference type="ARBA" id="ARBA00023043"/>
    </source>
</evidence>
<name>A0A9Q0Z669_9ROSI</name>
<proteinExistence type="predicted"/>
<sequence>MSQPSKTDNRRSASMLKTFQYNKSIHTTDDARNVWLVVVSLIAAVTFQAGVNPPGGVWQDGDHAGRAIYASQKKCRGAENDQNQKGGEKEDPQDGQAGQQA</sequence>
<keyword evidence="10" id="KW-1185">Reference proteome</keyword>
<keyword evidence="2" id="KW-0812">Transmembrane</keyword>
<comment type="subcellular location">
    <subcellularLocation>
        <location evidence="1">Membrane</location>
        <topology evidence="1">Multi-pass membrane protein</topology>
    </subcellularLocation>
</comment>
<feature type="region of interest" description="Disordered" evidence="7">
    <location>
        <begin position="73"/>
        <end position="101"/>
    </location>
</feature>
<evidence type="ECO:0000256" key="2">
    <source>
        <dbReference type="ARBA" id="ARBA00022692"/>
    </source>
</evidence>
<evidence type="ECO:0000256" key="1">
    <source>
        <dbReference type="ARBA" id="ARBA00004141"/>
    </source>
</evidence>